<evidence type="ECO:0000256" key="2">
    <source>
        <dbReference type="ARBA" id="ARBA00022679"/>
    </source>
</evidence>
<name>A0ABT3ABU7_9ALTE</name>
<keyword evidence="4" id="KW-1185">Reference proteome</keyword>
<dbReference type="Pfam" id="PF01075">
    <property type="entry name" value="Glyco_transf_9"/>
    <property type="match status" value="1"/>
</dbReference>
<evidence type="ECO:0000313" key="4">
    <source>
        <dbReference type="Proteomes" id="UP001652504"/>
    </source>
</evidence>
<gene>
    <name evidence="3" type="ORF">OE749_15830</name>
</gene>
<sequence>MLVVPSSLCILRLSAIGDVCHAVSMVSRIRAQSPNTTITWIIGKIEYQLVQHIPDIEFIVFDKSKGKAAYKALEEELKGRQFDVLLAMQVAFRANLVAARISAKKKIGYDWARSKELHWLFTNARIKAQTHAHVLDSFMAFADAANIPAQTHLEWQIPISQEVEQWVAEKTEGFGRYAVINPAASKQERNWLPERYAKIAEYLSSKGLTPILCGGPSAVDKQLGEKIISQTTCISGNFIGQTTLLHMLAMLRKAELVIAPDTGPAHMATMVGTPVIGLYAHSNPRRTGPYLSQNYVVNAYDDLVVEKYGKQWSELPWGTRVKGENLMQRITIEQVRARIDQVVNECDIASECK</sequence>
<evidence type="ECO:0000313" key="3">
    <source>
        <dbReference type="EMBL" id="MCV2886163.1"/>
    </source>
</evidence>
<dbReference type="EMBL" id="JAOWKX010000009">
    <property type="protein sequence ID" value="MCV2886163.1"/>
    <property type="molecule type" value="Genomic_DNA"/>
</dbReference>
<dbReference type="PANTHER" id="PTHR30160">
    <property type="entry name" value="TETRAACYLDISACCHARIDE 4'-KINASE-RELATED"/>
    <property type="match status" value="1"/>
</dbReference>
<evidence type="ECO:0000256" key="1">
    <source>
        <dbReference type="ARBA" id="ARBA00022676"/>
    </source>
</evidence>
<dbReference type="InterPro" id="IPR051199">
    <property type="entry name" value="LPS_LOS_Heptosyltrfase"/>
</dbReference>
<keyword evidence="1" id="KW-0328">Glycosyltransferase</keyword>
<dbReference type="PANTHER" id="PTHR30160:SF21">
    <property type="entry name" value="LIPOPOLYSACCHARIDE CORE HEPTOSYLTRANSFERASE OPSX"/>
    <property type="match status" value="1"/>
</dbReference>
<accession>A0ABT3ABU7</accession>
<dbReference type="RefSeq" id="WP_263713453.1">
    <property type="nucleotide sequence ID" value="NZ_JAOWKX010000009.1"/>
</dbReference>
<protein>
    <submittedName>
        <fullName evidence="3">Glycosyltransferase family 9 protein</fullName>
    </submittedName>
</protein>
<organism evidence="3 4">
    <name type="scientific">Fluctibacter corallii</name>
    <dbReference type="NCBI Taxonomy" id="2984329"/>
    <lineage>
        <taxon>Bacteria</taxon>
        <taxon>Pseudomonadati</taxon>
        <taxon>Pseudomonadota</taxon>
        <taxon>Gammaproteobacteria</taxon>
        <taxon>Alteromonadales</taxon>
        <taxon>Alteromonadaceae</taxon>
        <taxon>Fluctibacter</taxon>
    </lineage>
</organism>
<keyword evidence="2" id="KW-0808">Transferase</keyword>
<comment type="caution">
    <text evidence="3">The sequence shown here is derived from an EMBL/GenBank/DDBJ whole genome shotgun (WGS) entry which is preliminary data.</text>
</comment>
<dbReference type="CDD" id="cd03789">
    <property type="entry name" value="GT9_LPS_heptosyltransferase"/>
    <property type="match status" value="1"/>
</dbReference>
<reference evidence="3 4" key="1">
    <citation type="submission" date="2022-10" db="EMBL/GenBank/DDBJ databases">
        <title>Aestuariibacter sp. AA17 isolated from Montipora capitata coral fragment.</title>
        <authorList>
            <person name="Emsley S.A."/>
            <person name="Pfannmuller K.M."/>
            <person name="Loughran R.M."/>
            <person name="Shlafstein M."/>
            <person name="Papke E."/>
            <person name="Saw J.H."/>
            <person name="Ushijima B."/>
            <person name="Videau P."/>
        </authorList>
    </citation>
    <scope>NUCLEOTIDE SEQUENCE [LARGE SCALE GENOMIC DNA]</scope>
    <source>
        <strain evidence="3 4">AA17</strain>
    </source>
</reference>
<dbReference type="InterPro" id="IPR002201">
    <property type="entry name" value="Glyco_trans_9"/>
</dbReference>
<dbReference type="SUPFAM" id="SSF53756">
    <property type="entry name" value="UDP-Glycosyltransferase/glycogen phosphorylase"/>
    <property type="match status" value="1"/>
</dbReference>
<dbReference type="Proteomes" id="UP001652504">
    <property type="component" value="Unassembled WGS sequence"/>
</dbReference>
<proteinExistence type="predicted"/>
<dbReference type="Gene3D" id="3.40.50.2000">
    <property type="entry name" value="Glycogen Phosphorylase B"/>
    <property type="match status" value="2"/>
</dbReference>